<reference evidence="2 3" key="1">
    <citation type="submission" date="2014-04" db="EMBL/GenBank/DDBJ databases">
        <authorList>
            <consortium name="DOE Joint Genome Institute"/>
            <person name="Kuo A."/>
            <person name="Girlanda M."/>
            <person name="Perotto S."/>
            <person name="Kohler A."/>
            <person name="Nagy L.G."/>
            <person name="Floudas D."/>
            <person name="Copeland A."/>
            <person name="Barry K.W."/>
            <person name="Cichocki N."/>
            <person name="Veneault-Fourrey C."/>
            <person name="LaButti K."/>
            <person name="Lindquist E.A."/>
            <person name="Lipzen A."/>
            <person name="Lundell T."/>
            <person name="Morin E."/>
            <person name="Murat C."/>
            <person name="Sun H."/>
            <person name="Tunlid A."/>
            <person name="Henrissat B."/>
            <person name="Grigoriev I.V."/>
            <person name="Hibbett D.S."/>
            <person name="Martin F."/>
            <person name="Nordberg H.P."/>
            <person name="Cantor M.N."/>
            <person name="Hua S.X."/>
        </authorList>
    </citation>
    <scope>NUCLEOTIDE SEQUENCE [LARGE SCALE GENOMIC DNA]</scope>
    <source>
        <strain evidence="2 3">MUT 4182</strain>
    </source>
</reference>
<sequence length="220" mass="23581">MLSSGPSLKYYPSDYEDDSEEDVENAITQGSPNHRVTKSVRLSTTSSSIAESCAQNLAAESSLSELSSDEGLLKNAQQQANTRQPETKSKQAEKRGAPVPIPGNLATNLPSTSLPHSTQGYIGSEGTTTPSEVIGPAGPPQGPLPKNVPYNAQPRLLELCRRNYEVVSHRQGPTLLLDGSGRIIAWRVGSFRGERGQKRWEAHAEHLTGAVEHLSESVGG</sequence>
<evidence type="ECO:0000256" key="1">
    <source>
        <dbReference type="SAM" id="MobiDB-lite"/>
    </source>
</evidence>
<accession>A0A0C3Q402</accession>
<dbReference type="Proteomes" id="UP000054248">
    <property type="component" value="Unassembled WGS sequence"/>
</dbReference>
<dbReference type="HOGENOM" id="CLU_1256862_0_0_1"/>
<gene>
    <name evidence="2" type="ORF">M407DRAFT_32415</name>
</gene>
<feature type="compositionally biased region" description="Polar residues" evidence="1">
    <location>
        <begin position="26"/>
        <end position="48"/>
    </location>
</feature>
<evidence type="ECO:0000313" key="2">
    <source>
        <dbReference type="EMBL" id="KIO17901.1"/>
    </source>
</evidence>
<feature type="compositionally biased region" description="Acidic residues" evidence="1">
    <location>
        <begin position="14"/>
        <end position="24"/>
    </location>
</feature>
<feature type="compositionally biased region" description="Low complexity" evidence="1">
    <location>
        <begin position="60"/>
        <end position="70"/>
    </location>
</feature>
<organism evidence="2 3">
    <name type="scientific">Tulasnella calospora MUT 4182</name>
    <dbReference type="NCBI Taxonomy" id="1051891"/>
    <lineage>
        <taxon>Eukaryota</taxon>
        <taxon>Fungi</taxon>
        <taxon>Dikarya</taxon>
        <taxon>Basidiomycota</taxon>
        <taxon>Agaricomycotina</taxon>
        <taxon>Agaricomycetes</taxon>
        <taxon>Cantharellales</taxon>
        <taxon>Tulasnellaceae</taxon>
        <taxon>Tulasnella</taxon>
    </lineage>
</organism>
<feature type="region of interest" description="Disordered" evidence="1">
    <location>
        <begin position="1"/>
        <end position="48"/>
    </location>
</feature>
<feature type="compositionally biased region" description="Basic and acidic residues" evidence="1">
    <location>
        <begin position="85"/>
        <end position="96"/>
    </location>
</feature>
<evidence type="ECO:0000313" key="3">
    <source>
        <dbReference type="Proteomes" id="UP000054248"/>
    </source>
</evidence>
<proteinExistence type="predicted"/>
<protein>
    <submittedName>
        <fullName evidence="2">Uncharacterized protein</fullName>
    </submittedName>
</protein>
<name>A0A0C3Q402_9AGAM</name>
<feature type="compositionally biased region" description="Polar residues" evidence="1">
    <location>
        <begin position="75"/>
        <end position="84"/>
    </location>
</feature>
<dbReference type="AlphaFoldDB" id="A0A0C3Q402"/>
<reference evidence="3" key="2">
    <citation type="submission" date="2015-01" db="EMBL/GenBank/DDBJ databases">
        <title>Evolutionary Origins and Diversification of the Mycorrhizal Mutualists.</title>
        <authorList>
            <consortium name="DOE Joint Genome Institute"/>
            <consortium name="Mycorrhizal Genomics Consortium"/>
            <person name="Kohler A."/>
            <person name="Kuo A."/>
            <person name="Nagy L.G."/>
            <person name="Floudas D."/>
            <person name="Copeland A."/>
            <person name="Barry K.W."/>
            <person name="Cichocki N."/>
            <person name="Veneault-Fourrey C."/>
            <person name="LaButti K."/>
            <person name="Lindquist E.A."/>
            <person name="Lipzen A."/>
            <person name="Lundell T."/>
            <person name="Morin E."/>
            <person name="Murat C."/>
            <person name="Riley R."/>
            <person name="Ohm R."/>
            <person name="Sun H."/>
            <person name="Tunlid A."/>
            <person name="Henrissat B."/>
            <person name="Grigoriev I.V."/>
            <person name="Hibbett D.S."/>
            <person name="Martin F."/>
        </authorList>
    </citation>
    <scope>NUCLEOTIDE SEQUENCE [LARGE SCALE GENOMIC DNA]</scope>
    <source>
        <strain evidence="3">MUT 4182</strain>
    </source>
</reference>
<feature type="region of interest" description="Disordered" evidence="1">
    <location>
        <begin position="60"/>
        <end position="113"/>
    </location>
</feature>
<keyword evidence="3" id="KW-1185">Reference proteome</keyword>
<dbReference type="EMBL" id="KN823332">
    <property type="protein sequence ID" value="KIO17901.1"/>
    <property type="molecule type" value="Genomic_DNA"/>
</dbReference>